<dbReference type="InterPro" id="IPR023582">
    <property type="entry name" value="Impact"/>
</dbReference>
<dbReference type="Proteomes" id="UP000887567">
    <property type="component" value="Unplaced"/>
</dbReference>
<feature type="domain" description="Impact N-terminal" evidence="2">
    <location>
        <begin position="64"/>
        <end position="171"/>
    </location>
</feature>
<reference evidence="3" key="1">
    <citation type="submission" date="2022-11" db="UniProtKB">
        <authorList>
            <consortium name="EnsemblMetazoa"/>
        </authorList>
    </citation>
    <scope>IDENTIFICATION</scope>
</reference>
<dbReference type="GO" id="GO:0140469">
    <property type="term" value="P:GCN2-mediated signaling"/>
    <property type="evidence" value="ECO:0007669"/>
    <property type="project" value="TreeGrafter"/>
</dbReference>
<keyword evidence="4" id="KW-1185">Reference proteome</keyword>
<dbReference type="InterPro" id="IPR001498">
    <property type="entry name" value="Impact_N"/>
</dbReference>
<evidence type="ECO:0000313" key="3">
    <source>
        <dbReference type="EnsemblMetazoa" id="XP_020898348.1"/>
    </source>
</evidence>
<dbReference type="OMA" id="MVAYRIY"/>
<organism evidence="3 4">
    <name type="scientific">Exaiptasia diaphana</name>
    <name type="common">Tropical sea anemone</name>
    <name type="synonym">Aiptasia pulchella</name>
    <dbReference type="NCBI Taxonomy" id="2652724"/>
    <lineage>
        <taxon>Eukaryota</taxon>
        <taxon>Metazoa</taxon>
        <taxon>Cnidaria</taxon>
        <taxon>Anthozoa</taxon>
        <taxon>Hexacorallia</taxon>
        <taxon>Actiniaria</taxon>
        <taxon>Aiptasiidae</taxon>
        <taxon>Exaiptasia</taxon>
    </lineage>
</organism>
<name>A0A913X3M4_EXADI</name>
<dbReference type="PANTHER" id="PTHR16301">
    <property type="entry name" value="IMPACT-RELATED"/>
    <property type="match status" value="1"/>
</dbReference>
<evidence type="ECO:0000256" key="1">
    <source>
        <dbReference type="ARBA" id="ARBA00007665"/>
    </source>
</evidence>
<dbReference type="Pfam" id="PF01205">
    <property type="entry name" value="Impact_N"/>
    <property type="match status" value="1"/>
</dbReference>
<protein>
    <recommendedName>
        <fullName evidence="2">Impact N-terminal domain-containing protein</fullName>
    </recommendedName>
</protein>
<dbReference type="PANTHER" id="PTHR16301:SF25">
    <property type="entry name" value="PROTEIN IMPACT"/>
    <property type="match status" value="1"/>
</dbReference>
<dbReference type="InterPro" id="IPR036956">
    <property type="entry name" value="Impact_N_sf"/>
</dbReference>
<dbReference type="AlphaFoldDB" id="A0A913X3M4"/>
<dbReference type="EnsemblMetazoa" id="XM_021042689.2">
    <property type="protein sequence ID" value="XP_020898348.1"/>
    <property type="gene ID" value="LOC110237111"/>
</dbReference>
<accession>A0A913X3M4</accession>
<sequence>MRHGVIEKKSPEKLAKSLEKLEAFFQKRKQELAYAAYEMKQVGAATETPKTEFNFIHSEVIPDRKSKFQAHIAQVTSLEQVEQALAQLKTDSKIAKATYNMVAYRIYVKEKKSYLEEGRDDGENEAGRRLLHLLQISKVEDAVVIVTRWHGGVHIGPDRFKHINECANEVIKIATEKGMIATTAVGSSELSGTKKKSKGKGKK</sequence>
<dbReference type="GeneID" id="110237111"/>
<dbReference type="KEGG" id="epa:110237111"/>
<proteinExistence type="inferred from homology"/>
<dbReference type="SUPFAM" id="SSF54211">
    <property type="entry name" value="Ribosomal protein S5 domain 2-like"/>
    <property type="match status" value="1"/>
</dbReference>
<dbReference type="RefSeq" id="XP_020898348.1">
    <property type="nucleotide sequence ID" value="XM_021042689.2"/>
</dbReference>
<dbReference type="Gene3D" id="3.30.230.30">
    <property type="entry name" value="Impact, N-terminal domain"/>
    <property type="match status" value="1"/>
</dbReference>
<comment type="similarity">
    <text evidence="1">Belongs to the IMPACT family.</text>
</comment>
<evidence type="ECO:0000259" key="2">
    <source>
        <dbReference type="Pfam" id="PF01205"/>
    </source>
</evidence>
<dbReference type="InterPro" id="IPR020568">
    <property type="entry name" value="Ribosomal_Su5_D2-typ_SF"/>
</dbReference>
<dbReference type="GO" id="GO:0006446">
    <property type="term" value="P:regulation of translational initiation"/>
    <property type="evidence" value="ECO:0007669"/>
    <property type="project" value="TreeGrafter"/>
</dbReference>
<dbReference type="GO" id="GO:0005737">
    <property type="term" value="C:cytoplasm"/>
    <property type="evidence" value="ECO:0007669"/>
    <property type="project" value="TreeGrafter"/>
</dbReference>
<dbReference type="OrthoDB" id="69641at2759"/>
<evidence type="ECO:0000313" key="4">
    <source>
        <dbReference type="Proteomes" id="UP000887567"/>
    </source>
</evidence>